<evidence type="ECO:0000313" key="3">
    <source>
        <dbReference type="EMBL" id="GLK67922.1"/>
    </source>
</evidence>
<dbReference type="Gene3D" id="3.30.9.10">
    <property type="entry name" value="D-Amino Acid Oxidase, subunit A, domain 2"/>
    <property type="match status" value="1"/>
</dbReference>
<dbReference type="RefSeq" id="WP_271168163.1">
    <property type="nucleotide sequence ID" value="NZ_BSFI01000007.1"/>
</dbReference>
<dbReference type="GO" id="GO:0005737">
    <property type="term" value="C:cytoplasm"/>
    <property type="evidence" value="ECO:0007669"/>
    <property type="project" value="TreeGrafter"/>
</dbReference>
<dbReference type="SUPFAM" id="SSF51905">
    <property type="entry name" value="FAD/NAD(P)-binding domain"/>
    <property type="match status" value="1"/>
</dbReference>
<evidence type="ECO:0000256" key="1">
    <source>
        <dbReference type="ARBA" id="ARBA00023002"/>
    </source>
</evidence>
<dbReference type="GO" id="GO:0016491">
    <property type="term" value="F:oxidoreductase activity"/>
    <property type="evidence" value="ECO:0007669"/>
    <property type="project" value="UniProtKB-KW"/>
</dbReference>
<dbReference type="Pfam" id="PF01266">
    <property type="entry name" value="DAO"/>
    <property type="match status" value="1"/>
</dbReference>
<evidence type="ECO:0000259" key="2">
    <source>
        <dbReference type="Pfam" id="PF01266"/>
    </source>
</evidence>
<dbReference type="Gene3D" id="3.50.50.60">
    <property type="entry name" value="FAD/NAD(P)-binding domain"/>
    <property type="match status" value="1"/>
</dbReference>
<comment type="caution">
    <text evidence="3">The sequence shown here is derived from an EMBL/GenBank/DDBJ whole genome shotgun (WGS) entry which is preliminary data.</text>
</comment>
<dbReference type="Proteomes" id="UP001143372">
    <property type="component" value="Unassembled WGS sequence"/>
</dbReference>
<reference evidence="3" key="2">
    <citation type="submission" date="2023-01" db="EMBL/GenBank/DDBJ databases">
        <authorList>
            <person name="Sun Q."/>
            <person name="Evtushenko L."/>
        </authorList>
    </citation>
    <scope>NUCLEOTIDE SEQUENCE</scope>
    <source>
        <strain evidence="3">VKM B-2347</strain>
    </source>
</reference>
<dbReference type="EMBL" id="BSFI01000007">
    <property type="protein sequence ID" value="GLK67922.1"/>
    <property type="molecule type" value="Genomic_DNA"/>
</dbReference>
<dbReference type="AlphaFoldDB" id="A0A9W6IZK1"/>
<name>A0A9W6IZK1_9HYPH</name>
<protein>
    <recommendedName>
        <fullName evidence="2">FAD dependent oxidoreductase domain-containing protein</fullName>
    </recommendedName>
</protein>
<keyword evidence="4" id="KW-1185">Reference proteome</keyword>
<dbReference type="InterPro" id="IPR006076">
    <property type="entry name" value="FAD-dep_OxRdtase"/>
</dbReference>
<dbReference type="PANTHER" id="PTHR13847:SF287">
    <property type="entry name" value="FAD-DEPENDENT OXIDOREDUCTASE DOMAIN-CONTAINING PROTEIN 1"/>
    <property type="match status" value="1"/>
</dbReference>
<sequence length="389" mass="39733">MFRRALSSALLRPSRPAQGRPTHPDRLASDAAYDVVVVGGGVRALAIARACANEGAAVALFAPDEIAGSPDERAWPVVRAAHRDRLRMLCEVRAPKRARNLLRRLPSPVALDATGCLTLSVSASDSEALGAAAAAAKAAGVAAWMVPPLEVAALSPPLGSGAGLAVALYEPGAVTLDADALAFALADAAAAAGAALFAATPVTRLERNGAEVVGVRLGDRLVSARSVVLADDFAAIRLVREGKGRLSLKREERQTLAVEAGGPALGPALVIDDLTLSRDISGVLTVSGPLGGDSLARRLVDVAPSLAGSVVTGEEPVTTWTGIDGAAQIGAAEIPGLWLALGFGRDALSGAVPAARHVVALLFGLATDPAMAPFAPTRRPHLREREPAR</sequence>
<feature type="domain" description="FAD dependent oxidoreductase" evidence="2">
    <location>
        <begin position="34"/>
        <end position="360"/>
    </location>
</feature>
<reference evidence="3" key="1">
    <citation type="journal article" date="2014" name="Int. J. Syst. Evol. Microbiol.">
        <title>Complete genome sequence of Corynebacterium casei LMG S-19264T (=DSM 44701T), isolated from a smear-ripened cheese.</title>
        <authorList>
            <consortium name="US DOE Joint Genome Institute (JGI-PGF)"/>
            <person name="Walter F."/>
            <person name="Albersmeier A."/>
            <person name="Kalinowski J."/>
            <person name="Ruckert C."/>
        </authorList>
    </citation>
    <scope>NUCLEOTIDE SEQUENCE</scope>
    <source>
        <strain evidence="3">VKM B-2347</strain>
    </source>
</reference>
<keyword evidence="1" id="KW-0560">Oxidoreductase</keyword>
<proteinExistence type="predicted"/>
<organism evidence="3 4">
    <name type="scientific">Hansschlegelia plantiphila</name>
    <dbReference type="NCBI Taxonomy" id="374655"/>
    <lineage>
        <taxon>Bacteria</taxon>
        <taxon>Pseudomonadati</taxon>
        <taxon>Pseudomonadota</taxon>
        <taxon>Alphaproteobacteria</taxon>
        <taxon>Hyphomicrobiales</taxon>
        <taxon>Methylopilaceae</taxon>
        <taxon>Hansschlegelia</taxon>
    </lineage>
</organism>
<dbReference type="InterPro" id="IPR036188">
    <property type="entry name" value="FAD/NAD-bd_sf"/>
</dbReference>
<evidence type="ECO:0000313" key="4">
    <source>
        <dbReference type="Proteomes" id="UP001143372"/>
    </source>
</evidence>
<accession>A0A9W6IZK1</accession>
<gene>
    <name evidence="3" type="ORF">GCM10008179_15600</name>
</gene>
<dbReference type="PANTHER" id="PTHR13847">
    <property type="entry name" value="SARCOSINE DEHYDROGENASE-RELATED"/>
    <property type="match status" value="1"/>
</dbReference>